<reference evidence="5 6" key="1">
    <citation type="journal article" date="2008" name="Nature">
        <title>The genome of Laccaria bicolor provides insights into mycorrhizal symbiosis.</title>
        <authorList>
            <person name="Martin F."/>
            <person name="Aerts A."/>
            <person name="Ahren D."/>
            <person name="Brun A."/>
            <person name="Danchin E.G.J."/>
            <person name="Duchaussoy F."/>
            <person name="Gibon J."/>
            <person name="Kohler A."/>
            <person name="Lindquist E."/>
            <person name="Pereda V."/>
            <person name="Salamov A."/>
            <person name="Shapiro H.J."/>
            <person name="Wuyts J."/>
            <person name="Blaudez D."/>
            <person name="Buee M."/>
            <person name="Brokstein P."/>
            <person name="Canbaeck B."/>
            <person name="Cohen D."/>
            <person name="Courty P.E."/>
            <person name="Coutinho P.M."/>
            <person name="Delaruelle C."/>
            <person name="Detter J.C."/>
            <person name="Deveau A."/>
            <person name="DiFazio S."/>
            <person name="Duplessis S."/>
            <person name="Fraissinet-Tachet L."/>
            <person name="Lucic E."/>
            <person name="Frey-Klett P."/>
            <person name="Fourrey C."/>
            <person name="Feussner I."/>
            <person name="Gay G."/>
            <person name="Grimwood J."/>
            <person name="Hoegger P.J."/>
            <person name="Jain P."/>
            <person name="Kilaru S."/>
            <person name="Labbe J."/>
            <person name="Lin Y.C."/>
            <person name="Legue V."/>
            <person name="Le Tacon F."/>
            <person name="Marmeisse R."/>
            <person name="Melayah D."/>
            <person name="Montanini B."/>
            <person name="Muratet M."/>
            <person name="Nehls U."/>
            <person name="Niculita-Hirzel H."/>
            <person name="Oudot-Le Secq M.P."/>
            <person name="Peter M."/>
            <person name="Quesneville H."/>
            <person name="Rajashekar B."/>
            <person name="Reich M."/>
            <person name="Rouhier N."/>
            <person name="Schmutz J."/>
            <person name="Yin T."/>
            <person name="Chalot M."/>
            <person name="Henrissat B."/>
            <person name="Kuees U."/>
            <person name="Lucas S."/>
            <person name="Van de Peer Y."/>
            <person name="Podila G.K."/>
            <person name="Polle A."/>
            <person name="Pukkila P.J."/>
            <person name="Richardson P.M."/>
            <person name="Rouze P."/>
            <person name="Sanders I.R."/>
            <person name="Stajich J.E."/>
            <person name="Tunlid A."/>
            <person name="Tuskan G."/>
            <person name="Grigoriev I.V."/>
        </authorList>
    </citation>
    <scope>NUCLEOTIDE SEQUENCE [LARGE SCALE GENOMIC DNA]</scope>
    <source>
        <strain evidence="6">S238N-H82 / ATCC MYA-4686</strain>
    </source>
</reference>
<keyword evidence="6" id="KW-1185">Reference proteome</keyword>
<dbReference type="InterPro" id="IPR010987">
    <property type="entry name" value="Glutathione-S-Trfase_C-like"/>
</dbReference>
<dbReference type="GeneID" id="6072661"/>
<dbReference type="SFLD" id="SFLDG00358">
    <property type="entry name" value="Main_(cytGST)"/>
    <property type="match status" value="1"/>
</dbReference>
<sequence length="225" mass="25423">MSSPAKPLVLYTAGTPNGYQATIFLEELKAVNPNVDYDAVKIDIGKNVQKEPWFLKLNPNGRIPTLVDRSRGDFAVFETAAINLYLAQQYDKEFQFWFNPLEDADDYSEMLQWIFFAHGGVGPMQGQSNHFNRFAPESIPYAKNRYLEETKRLYGVLQLRLADRDWLAGHGRGKYSLADIKAFPWVRIHAFAGVESLDEWPAVKAWVERVGARPGVVAGLKVAGQ</sequence>
<dbReference type="AlphaFoldDB" id="B0CY53"/>
<dbReference type="PANTHER" id="PTHR44051:SF8">
    <property type="entry name" value="GLUTATHIONE S-TRANSFERASE GSTA"/>
    <property type="match status" value="1"/>
</dbReference>
<feature type="domain" description="GST N-terminal" evidence="3">
    <location>
        <begin position="5"/>
        <end position="94"/>
    </location>
</feature>
<dbReference type="InterPro" id="IPR036249">
    <property type="entry name" value="Thioredoxin-like_sf"/>
</dbReference>
<dbReference type="SFLD" id="SFLDS00019">
    <property type="entry name" value="Glutathione_Transferase_(cytos"/>
    <property type="match status" value="1"/>
</dbReference>
<evidence type="ECO:0000256" key="1">
    <source>
        <dbReference type="ARBA" id="ARBA00007409"/>
    </source>
</evidence>
<dbReference type="HOGENOM" id="CLU_011226_14_0_1"/>
<dbReference type="STRING" id="486041.B0CY53"/>
<protein>
    <submittedName>
        <fullName evidence="5">Predicted protein</fullName>
    </submittedName>
</protein>
<evidence type="ECO:0000313" key="5">
    <source>
        <dbReference type="EMBL" id="EDR12830.1"/>
    </source>
</evidence>
<dbReference type="KEGG" id="lbc:LACBIDRAFT_188517"/>
<dbReference type="RefSeq" id="XP_001877094.1">
    <property type="nucleotide sequence ID" value="XM_001877059.1"/>
</dbReference>
<dbReference type="Pfam" id="PF02798">
    <property type="entry name" value="GST_N"/>
    <property type="match status" value="1"/>
</dbReference>
<evidence type="ECO:0000259" key="4">
    <source>
        <dbReference type="PROSITE" id="PS50405"/>
    </source>
</evidence>
<dbReference type="EMBL" id="DS547094">
    <property type="protein sequence ID" value="EDR12830.1"/>
    <property type="molecule type" value="Genomic_DNA"/>
</dbReference>
<dbReference type="OrthoDB" id="422574at2759"/>
<feature type="domain" description="GST C-terminal" evidence="4">
    <location>
        <begin position="103"/>
        <end position="225"/>
    </location>
</feature>
<dbReference type="InterPro" id="IPR004045">
    <property type="entry name" value="Glutathione_S-Trfase_N"/>
</dbReference>
<dbReference type="PROSITE" id="PS50404">
    <property type="entry name" value="GST_NTER"/>
    <property type="match status" value="1"/>
</dbReference>
<dbReference type="CDD" id="cd03048">
    <property type="entry name" value="GST_N_Ure2p_like"/>
    <property type="match status" value="1"/>
</dbReference>
<dbReference type="Gene3D" id="1.20.1050.10">
    <property type="match status" value="1"/>
</dbReference>
<dbReference type="Pfam" id="PF00043">
    <property type="entry name" value="GST_C"/>
    <property type="match status" value="1"/>
</dbReference>
<dbReference type="InterPro" id="IPR004046">
    <property type="entry name" value="GST_C"/>
</dbReference>
<proteinExistence type="inferred from homology"/>
<evidence type="ECO:0000259" key="3">
    <source>
        <dbReference type="PROSITE" id="PS50404"/>
    </source>
</evidence>
<dbReference type="Proteomes" id="UP000001194">
    <property type="component" value="Unassembled WGS sequence"/>
</dbReference>
<gene>
    <name evidence="5" type="ORF">LACBIDRAFT_188517</name>
</gene>
<dbReference type="InterPro" id="IPR040079">
    <property type="entry name" value="Glutathione_S-Trfase"/>
</dbReference>
<dbReference type="SFLD" id="SFLDG01151">
    <property type="entry name" value="Main.2:_Nu-like"/>
    <property type="match status" value="1"/>
</dbReference>
<dbReference type="InterPro" id="IPR036282">
    <property type="entry name" value="Glutathione-S-Trfase_C_sf"/>
</dbReference>
<accession>B0CY53</accession>
<dbReference type="PANTHER" id="PTHR44051">
    <property type="entry name" value="GLUTATHIONE S-TRANSFERASE-RELATED"/>
    <property type="match status" value="1"/>
</dbReference>
<dbReference type="FunCoup" id="B0CY53">
    <property type="interactions" value="110"/>
</dbReference>
<name>B0CY53_LACBS</name>
<organism evidence="6">
    <name type="scientific">Laccaria bicolor (strain S238N-H82 / ATCC MYA-4686)</name>
    <name type="common">Bicoloured deceiver</name>
    <name type="synonym">Laccaria laccata var. bicolor</name>
    <dbReference type="NCBI Taxonomy" id="486041"/>
    <lineage>
        <taxon>Eukaryota</taxon>
        <taxon>Fungi</taxon>
        <taxon>Dikarya</taxon>
        <taxon>Basidiomycota</taxon>
        <taxon>Agaricomycotina</taxon>
        <taxon>Agaricomycetes</taxon>
        <taxon>Agaricomycetidae</taxon>
        <taxon>Agaricales</taxon>
        <taxon>Agaricineae</taxon>
        <taxon>Hydnangiaceae</taxon>
        <taxon>Laccaria</taxon>
    </lineage>
</organism>
<dbReference type="Gene3D" id="3.40.30.10">
    <property type="entry name" value="Glutaredoxin"/>
    <property type="match status" value="1"/>
</dbReference>
<dbReference type="InParanoid" id="B0CY53"/>
<dbReference type="SUPFAM" id="SSF52833">
    <property type="entry name" value="Thioredoxin-like"/>
    <property type="match status" value="1"/>
</dbReference>
<dbReference type="SUPFAM" id="SSF47616">
    <property type="entry name" value="GST C-terminal domain-like"/>
    <property type="match status" value="1"/>
</dbReference>
<evidence type="ECO:0000256" key="2">
    <source>
        <dbReference type="RuleBase" id="RU003494"/>
    </source>
</evidence>
<dbReference type="PROSITE" id="PS50405">
    <property type="entry name" value="GST_CTER"/>
    <property type="match status" value="1"/>
</dbReference>
<evidence type="ECO:0000313" key="6">
    <source>
        <dbReference type="Proteomes" id="UP000001194"/>
    </source>
</evidence>
<comment type="similarity">
    <text evidence="1 2">Belongs to the GST superfamily.</text>
</comment>